<reference evidence="5 6" key="1">
    <citation type="submission" date="2020-08" db="EMBL/GenBank/DDBJ databases">
        <title>Genomic Encyclopedia of Type Strains, Phase IV (KMG-V): Genome sequencing to study the core and pangenomes of soil and plant-associated prokaryotes.</title>
        <authorList>
            <person name="Whitman W."/>
        </authorList>
    </citation>
    <scope>NUCLEOTIDE SEQUENCE [LARGE SCALE GENOMIC DNA]</scope>
    <source>
        <strain evidence="3 6">SEMIA 444</strain>
        <strain evidence="2 5">SEMIA 448</strain>
        <strain evidence="4 7">SEMIA 452</strain>
    </source>
</reference>
<dbReference type="Pfam" id="PF13474">
    <property type="entry name" value="SnoaL_3"/>
    <property type="match status" value="1"/>
</dbReference>
<accession>A0A7W6SBU9</accession>
<dbReference type="Proteomes" id="UP000524535">
    <property type="component" value="Unassembled WGS sequence"/>
</dbReference>
<evidence type="ECO:0000313" key="7">
    <source>
        <dbReference type="Proteomes" id="UP000576087"/>
    </source>
</evidence>
<dbReference type="AlphaFoldDB" id="A0A7W6SBU9"/>
<sequence length="142" mass="15907">MSTGDHDDIKALLRDWMAALRAKDADGIIRCQSVTVRQFSLAPPLQETGNDTSSLQAWLDSWDGPLEFDIRDTDLRLGGDIAWCSALAWLSGIKNDGQKIGFWFRLTIAFAREDGRWLIVHIHESVPLAMEGQPLAIFDLQP</sequence>
<dbReference type="EMBL" id="JACIHM010000008">
    <property type="protein sequence ID" value="MBB4448771.1"/>
    <property type="molecule type" value="Genomic_DNA"/>
</dbReference>
<name>A0A7W6SBU9_9HYPH</name>
<dbReference type="SUPFAM" id="SSF54427">
    <property type="entry name" value="NTF2-like"/>
    <property type="match status" value="1"/>
</dbReference>
<comment type="caution">
    <text evidence="2">The sequence shown here is derived from an EMBL/GenBank/DDBJ whole genome shotgun (WGS) entry which is preliminary data.</text>
</comment>
<dbReference type="InterPro" id="IPR032710">
    <property type="entry name" value="NTF2-like_dom_sf"/>
</dbReference>
<dbReference type="Proteomes" id="UP000520770">
    <property type="component" value="Unassembled WGS sequence"/>
</dbReference>
<evidence type="ECO:0000313" key="3">
    <source>
        <dbReference type="EMBL" id="MBB4414156.1"/>
    </source>
</evidence>
<proteinExistence type="predicted"/>
<dbReference type="GO" id="GO:0016853">
    <property type="term" value="F:isomerase activity"/>
    <property type="evidence" value="ECO:0007669"/>
    <property type="project" value="UniProtKB-KW"/>
</dbReference>
<evidence type="ECO:0000313" key="5">
    <source>
        <dbReference type="Proteomes" id="UP000520770"/>
    </source>
</evidence>
<dbReference type="RefSeq" id="WP_183686324.1">
    <property type="nucleotide sequence ID" value="NZ_JACIGW010000007.1"/>
</dbReference>
<dbReference type="EMBL" id="JACIGW010000007">
    <property type="protein sequence ID" value="MBB4350857.1"/>
    <property type="molecule type" value="Genomic_DNA"/>
</dbReference>
<protein>
    <submittedName>
        <fullName evidence="2">Ketosteroid isomerase-like protein</fullName>
    </submittedName>
</protein>
<keyword evidence="6" id="KW-1185">Reference proteome</keyword>
<gene>
    <name evidence="3" type="ORF">GGE31_004694</name>
    <name evidence="2" type="ORF">GGE33_004631</name>
    <name evidence="4" type="ORF">GGE35_004617</name>
</gene>
<keyword evidence="2" id="KW-0413">Isomerase</keyword>
<feature type="domain" description="SnoaL-like" evidence="1">
    <location>
        <begin position="9"/>
        <end position="128"/>
    </location>
</feature>
<dbReference type="Proteomes" id="UP000576087">
    <property type="component" value="Unassembled WGS sequence"/>
</dbReference>
<evidence type="ECO:0000313" key="2">
    <source>
        <dbReference type="EMBL" id="MBB4350857.1"/>
    </source>
</evidence>
<evidence type="ECO:0000313" key="4">
    <source>
        <dbReference type="EMBL" id="MBB4448771.1"/>
    </source>
</evidence>
<dbReference type="Gene3D" id="3.10.450.50">
    <property type="match status" value="1"/>
</dbReference>
<evidence type="ECO:0000313" key="6">
    <source>
        <dbReference type="Proteomes" id="UP000524535"/>
    </source>
</evidence>
<organism evidence="2 5">
    <name type="scientific">Aliirhizobium cellulosilyticum</name>
    <dbReference type="NCBI Taxonomy" id="393664"/>
    <lineage>
        <taxon>Bacteria</taxon>
        <taxon>Pseudomonadati</taxon>
        <taxon>Pseudomonadota</taxon>
        <taxon>Alphaproteobacteria</taxon>
        <taxon>Hyphomicrobiales</taxon>
        <taxon>Rhizobiaceae</taxon>
        <taxon>Aliirhizobium</taxon>
    </lineage>
</organism>
<dbReference type="InterPro" id="IPR037401">
    <property type="entry name" value="SnoaL-like"/>
</dbReference>
<dbReference type="EMBL" id="JACIGY010000008">
    <property type="protein sequence ID" value="MBB4414156.1"/>
    <property type="molecule type" value="Genomic_DNA"/>
</dbReference>
<evidence type="ECO:0000259" key="1">
    <source>
        <dbReference type="Pfam" id="PF13474"/>
    </source>
</evidence>